<reference evidence="2 3" key="2">
    <citation type="submission" date="2021-10" db="EMBL/GenBank/DDBJ databases">
        <authorList>
            <person name="Piombo E."/>
        </authorList>
    </citation>
    <scope>NUCLEOTIDE SEQUENCE [LARGE SCALE GENOMIC DNA]</scope>
</reference>
<comment type="similarity">
    <text evidence="1">Belongs to the aegerolysin family.</text>
</comment>
<protein>
    <submittedName>
        <fullName evidence="2">Uncharacterized protein</fullName>
    </submittedName>
</protein>
<dbReference type="Pfam" id="PF06355">
    <property type="entry name" value="Aegerolysin"/>
    <property type="match status" value="1"/>
</dbReference>
<keyword evidence="3" id="KW-1185">Reference proteome</keyword>
<gene>
    <name evidence="2" type="ORF">CSOL1703_00006985</name>
</gene>
<evidence type="ECO:0000313" key="2">
    <source>
        <dbReference type="EMBL" id="CAH0057212.1"/>
    </source>
</evidence>
<dbReference type="EMBL" id="CABFOC020000074">
    <property type="protein sequence ID" value="CAH0057212.1"/>
    <property type="molecule type" value="Genomic_DNA"/>
</dbReference>
<dbReference type="Proteomes" id="UP000775872">
    <property type="component" value="Unassembled WGS sequence"/>
</dbReference>
<dbReference type="Gene3D" id="2.60.270.50">
    <property type="match status" value="1"/>
</dbReference>
<evidence type="ECO:0000256" key="1">
    <source>
        <dbReference type="ARBA" id="ARBA00010795"/>
    </source>
</evidence>
<organism evidence="2 3">
    <name type="scientific">Clonostachys solani</name>
    <dbReference type="NCBI Taxonomy" id="160281"/>
    <lineage>
        <taxon>Eukaryota</taxon>
        <taxon>Fungi</taxon>
        <taxon>Dikarya</taxon>
        <taxon>Ascomycota</taxon>
        <taxon>Pezizomycotina</taxon>
        <taxon>Sordariomycetes</taxon>
        <taxon>Hypocreomycetidae</taxon>
        <taxon>Hypocreales</taxon>
        <taxon>Bionectriaceae</taxon>
        <taxon>Clonostachys</taxon>
    </lineage>
</organism>
<sequence>MRKGDIRVKEAKLEPSKCYRGSKDNEGQGLISSCGWSDAAIGTEGYLTFYEWDGEDETKMCRVYWSAPWGAYKNIFDILDWDPNASDNSIMKDEVQQDSTIGNVEIVCAKLA</sequence>
<dbReference type="InterPro" id="IPR009413">
    <property type="entry name" value="Aegerolysin-typ"/>
</dbReference>
<dbReference type="OrthoDB" id="2727348at2759"/>
<proteinExistence type="inferred from homology"/>
<dbReference type="AlphaFoldDB" id="A0A9N9ZIM7"/>
<name>A0A9N9ZIM7_9HYPO</name>
<evidence type="ECO:0000313" key="3">
    <source>
        <dbReference type="Proteomes" id="UP000775872"/>
    </source>
</evidence>
<accession>A0A9N9ZIM7</accession>
<reference evidence="3" key="1">
    <citation type="submission" date="2019-06" db="EMBL/GenBank/DDBJ databases">
        <authorList>
            <person name="Broberg M."/>
        </authorList>
    </citation>
    <scope>NUCLEOTIDE SEQUENCE [LARGE SCALE GENOMIC DNA]</scope>
</reference>
<comment type="caution">
    <text evidence="2">The sequence shown here is derived from an EMBL/GenBank/DDBJ whole genome shotgun (WGS) entry which is preliminary data.</text>
</comment>
<dbReference type="GO" id="GO:0019836">
    <property type="term" value="P:symbiont-mediated hemolysis of host erythrocyte"/>
    <property type="evidence" value="ECO:0007669"/>
    <property type="project" value="InterPro"/>
</dbReference>